<gene>
    <name evidence="2" type="ORF">BD311DRAFT_756069</name>
</gene>
<keyword evidence="1" id="KW-0812">Transmembrane</keyword>
<sequence>MIPHVIVTVSPQVPVPSYSDGHSFFIVICYPSILAGLCRLLAPPPVLSIYIVVS</sequence>
<organism evidence="2">
    <name type="scientific">Dichomitus squalens</name>
    <dbReference type="NCBI Taxonomy" id="114155"/>
    <lineage>
        <taxon>Eukaryota</taxon>
        <taxon>Fungi</taxon>
        <taxon>Dikarya</taxon>
        <taxon>Basidiomycota</taxon>
        <taxon>Agaricomycotina</taxon>
        <taxon>Agaricomycetes</taxon>
        <taxon>Polyporales</taxon>
        <taxon>Polyporaceae</taxon>
        <taxon>Dichomitus</taxon>
    </lineage>
</organism>
<dbReference type="Proteomes" id="UP000292957">
    <property type="component" value="Unassembled WGS sequence"/>
</dbReference>
<evidence type="ECO:0000256" key="1">
    <source>
        <dbReference type="SAM" id="Phobius"/>
    </source>
</evidence>
<name>A0A4Q9MTW5_9APHY</name>
<accession>A0A4Q9MTW5</accession>
<keyword evidence="1" id="KW-0472">Membrane</keyword>
<reference evidence="2" key="1">
    <citation type="submission" date="2019-01" db="EMBL/GenBank/DDBJ databases">
        <title>Draft genome sequences of three monokaryotic isolates of the white-rot basidiomycete fungus Dichomitus squalens.</title>
        <authorList>
            <consortium name="DOE Joint Genome Institute"/>
            <person name="Lopez S.C."/>
            <person name="Andreopoulos B."/>
            <person name="Pangilinan J."/>
            <person name="Lipzen A."/>
            <person name="Riley R."/>
            <person name="Ahrendt S."/>
            <person name="Ng V."/>
            <person name="Barry K."/>
            <person name="Daum C."/>
            <person name="Grigoriev I.V."/>
            <person name="Hilden K.S."/>
            <person name="Makela M.R."/>
            <person name="de Vries R.P."/>
        </authorList>
    </citation>
    <scope>NUCLEOTIDE SEQUENCE [LARGE SCALE GENOMIC DNA]</scope>
    <source>
        <strain evidence="2">OM18370.1</strain>
    </source>
</reference>
<dbReference type="AlphaFoldDB" id="A0A4Q9MTW5"/>
<dbReference type="EMBL" id="ML143411">
    <property type="protein sequence ID" value="TBU29686.1"/>
    <property type="molecule type" value="Genomic_DNA"/>
</dbReference>
<evidence type="ECO:0000313" key="2">
    <source>
        <dbReference type="EMBL" id="TBU29686.1"/>
    </source>
</evidence>
<protein>
    <submittedName>
        <fullName evidence="2">Uncharacterized protein</fullName>
    </submittedName>
</protein>
<keyword evidence="1" id="KW-1133">Transmembrane helix</keyword>
<feature type="transmembrane region" description="Helical" evidence="1">
    <location>
        <begin position="23"/>
        <end position="42"/>
    </location>
</feature>
<proteinExistence type="predicted"/>